<dbReference type="GO" id="GO:0008113">
    <property type="term" value="F:peptide-methionine (S)-S-oxide reductase activity"/>
    <property type="evidence" value="ECO:0007669"/>
    <property type="project" value="UniProtKB-EC"/>
</dbReference>
<name>K0KHQ0_WICCF</name>
<evidence type="ECO:0000259" key="5">
    <source>
        <dbReference type="Pfam" id="PF01625"/>
    </source>
</evidence>
<comment type="caution">
    <text evidence="6">The sequence shown here is derived from an EMBL/GenBank/DDBJ whole genome shotgun (WGS) entry which is preliminary data.</text>
</comment>
<evidence type="ECO:0000313" key="7">
    <source>
        <dbReference type="Proteomes" id="UP000009328"/>
    </source>
</evidence>
<protein>
    <recommendedName>
        <fullName evidence="2">peptide-methionine (S)-S-oxide reductase</fullName>
        <ecNumber evidence="2">1.8.4.11</ecNumber>
    </recommendedName>
    <alternativeName>
        <fullName evidence="4">Peptide-methionine (S)-S-oxide reductase</fullName>
    </alternativeName>
</protein>
<accession>K0KHQ0</accession>
<evidence type="ECO:0000313" key="6">
    <source>
        <dbReference type="EMBL" id="CCH40688.1"/>
    </source>
</evidence>
<dbReference type="SUPFAM" id="SSF55068">
    <property type="entry name" value="Peptide methionine sulfoxide reductase"/>
    <property type="match status" value="1"/>
</dbReference>
<dbReference type="EC" id="1.8.4.11" evidence="2"/>
<dbReference type="EMBL" id="CAIF01000003">
    <property type="protein sequence ID" value="CCH40688.1"/>
    <property type="molecule type" value="Genomic_DNA"/>
</dbReference>
<sequence>MVTVSANIKFDQEKDSVITLAGGCFWGTERLFRSHFSGRITDLRVGYANGLDKFEELSYEQVCSGETEFTEVLQITYPKENSETFKNLIQFFFKVHDPTTFDKQGEDDVGKQYRSAIFYHDDSQIDIINQVIEEFNPKWDNKIVTVVEKINNWFDAEDYHQNYYETDLANERNWAPCSTHFVRDI</sequence>
<keyword evidence="7" id="KW-1185">Reference proteome</keyword>
<dbReference type="InterPro" id="IPR036509">
    <property type="entry name" value="Met_Sox_Rdtase_MsrA_sf"/>
</dbReference>
<evidence type="ECO:0000256" key="2">
    <source>
        <dbReference type="ARBA" id="ARBA00012502"/>
    </source>
</evidence>
<keyword evidence="3" id="KW-0560">Oxidoreductase</keyword>
<evidence type="ECO:0000256" key="4">
    <source>
        <dbReference type="ARBA" id="ARBA00030643"/>
    </source>
</evidence>
<dbReference type="FunCoup" id="K0KHQ0">
    <property type="interactions" value="596"/>
</dbReference>
<dbReference type="InterPro" id="IPR002569">
    <property type="entry name" value="Met_Sox_Rdtase_MsrA_dom"/>
</dbReference>
<dbReference type="eggNOG" id="KOG1635">
    <property type="taxonomic scope" value="Eukaryota"/>
</dbReference>
<dbReference type="AlphaFoldDB" id="K0KHQ0"/>
<dbReference type="NCBIfam" id="TIGR00401">
    <property type="entry name" value="msrA"/>
    <property type="match status" value="1"/>
</dbReference>
<dbReference type="Gene3D" id="3.30.1060.10">
    <property type="entry name" value="Peptide methionine sulphoxide reductase MsrA"/>
    <property type="match status" value="1"/>
</dbReference>
<dbReference type="Proteomes" id="UP000009328">
    <property type="component" value="Unassembled WGS sequence"/>
</dbReference>
<gene>
    <name evidence="6" type="ORF">BN7_222</name>
</gene>
<reference evidence="6 7" key="1">
    <citation type="journal article" date="2012" name="Eukaryot. Cell">
        <title>Draft genome sequence of Wickerhamomyces ciferrii NRRL Y-1031 F-60-10.</title>
        <authorList>
            <person name="Schneider J."/>
            <person name="Andrea H."/>
            <person name="Blom J."/>
            <person name="Jaenicke S."/>
            <person name="Ruckert C."/>
            <person name="Schorsch C."/>
            <person name="Szczepanowski R."/>
            <person name="Farwick M."/>
            <person name="Goesmann A."/>
            <person name="Puhler A."/>
            <person name="Schaffer S."/>
            <person name="Tauch A."/>
            <person name="Kohler T."/>
            <person name="Brinkrolf K."/>
        </authorList>
    </citation>
    <scope>NUCLEOTIDE SEQUENCE [LARGE SCALE GENOMIC DNA]</scope>
    <source>
        <strain evidence="7">ATCC 14091 / BCRC 22168 / CBS 111 / JCM 3599 / NBRC 0793 / NRRL Y-1031 F-60-10</strain>
    </source>
</reference>
<organism evidence="6 7">
    <name type="scientific">Wickerhamomyces ciferrii (strain ATCC 14091 / BCRC 22168 / CBS 111 / JCM 3599 / NBRC 0793 / NRRL Y-1031 F-60-10)</name>
    <name type="common">Yeast</name>
    <name type="synonym">Pichia ciferrii</name>
    <dbReference type="NCBI Taxonomy" id="1206466"/>
    <lineage>
        <taxon>Eukaryota</taxon>
        <taxon>Fungi</taxon>
        <taxon>Dikarya</taxon>
        <taxon>Ascomycota</taxon>
        <taxon>Saccharomycotina</taxon>
        <taxon>Saccharomycetes</taxon>
        <taxon>Phaffomycetales</taxon>
        <taxon>Wickerhamomycetaceae</taxon>
        <taxon>Wickerhamomyces</taxon>
    </lineage>
</organism>
<dbReference type="Pfam" id="PF01625">
    <property type="entry name" value="PMSR"/>
    <property type="match status" value="1"/>
</dbReference>
<dbReference type="HOGENOM" id="CLU_031040_10_2_1"/>
<evidence type="ECO:0000256" key="1">
    <source>
        <dbReference type="ARBA" id="ARBA00005591"/>
    </source>
</evidence>
<feature type="domain" description="Peptide methionine sulphoxide reductase MsrA" evidence="5">
    <location>
        <begin position="18"/>
        <end position="166"/>
    </location>
</feature>
<proteinExistence type="inferred from homology"/>
<dbReference type="PANTHER" id="PTHR43774">
    <property type="entry name" value="PEPTIDE METHIONINE SULFOXIDE REDUCTASE"/>
    <property type="match status" value="1"/>
</dbReference>
<comment type="similarity">
    <text evidence="1">Belongs to the MsrA Met sulfoxide reductase family.</text>
</comment>
<dbReference type="STRING" id="1206466.K0KHQ0"/>
<evidence type="ECO:0000256" key="3">
    <source>
        <dbReference type="ARBA" id="ARBA00023002"/>
    </source>
</evidence>
<dbReference type="InParanoid" id="K0KHQ0"/>
<dbReference type="PANTHER" id="PTHR43774:SF1">
    <property type="entry name" value="PEPTIDE METHIONINE SULFOXIDE REDUCTASE MSRA 2"/>
    <property type="match status" value="1"/>
</dbReference>